<evidence type="ECO:0000313" key="5">
    <source>
        <dbReference type="WBParaSite" id="NBR_0000740801-mRNA-1"/>
    </source>
</evidence>
<keyword evidence="4" id="KW-1185">Reference proteome</keyword>
<dbReference type="EMBL" id="UYSL01019887">
    <property type="protein sequence ID" value="VDL70998.1"/>
    <property type="molecule type" value="Genomic_DNA"/>
</dbReference>
<sequence length="69" mass="7175">MQMKGCGGGDGEGGGRGGGGGWAETVSATQPVTVVLLIVVKSELLYSVLVVSYGIRRITKEDIYTDRAD</sequence>
<dbReference type="Proteomes" id="UP000271162">
    <property type="component" value="Unassembled WGS sequence"/>
</dbReference>
<reference evidence="3 4" key="2">
    <citation type="submission" date="2018-11" db="EMBL/GenBank/DDBJ databases">
        <authorList>
            <consortium name="Pathogen Informatics"/>
        </authorList>
    </citation>
    <scope>NUCLEOTIDE SEQUENCE [LARGE SCALE GENOMIC DNA]</scope>
</reference>
<evidence type="ECO:0000313" key="3">
    <source>
        <dbReference type="EMBL" id="VDL70998.1"/>
    </source>
</evidence>
<proteinExistence type="predicted"/>
<dbReference type="WBParaSite" id="NBR_0000740801-mRNA-1">
    <property type="protein sequence ID" value="NBR_0000740801-mRNA-1"/>
    <property type="gene ID" value="NBR_0000740801"/>
</dbReference>
<protein>
    <submittedName>
        <fullName evidence="3 5">Uncharacterized protein</fullName>
    </submittedName>
</protein>
<evidence type="ECO:0000256" key="1">
    <source>
        <dbReference type="SAM" id="MobiDB-lite"/>
    </source>
</evidence>
<feature type="transmembrane region" description="Helical" evidence="2">
    <location>
        <begin position="32"/>
        <end position="55"/>
    </location>
</feature>
<evidence type="ECO:0000313" key="4">
    <source>
        <dbReference type="Proteomes" id="UP000271162"/>
    </source>
</evidence>
<keyword evidence="2" id="KW-0472">Membrane</keyword>
<accession>A0A0N4XWV4</accession>
<feature type="region of interest" description="Disordered" evidence="1">
    <location>
        <begin position="1"/>
        <end position="22"/>
    </location>
</feature>
<name>A0A0N4XWV4_NIPBR</name>
<reference evidence="5" key="1">
    <citation type="submission" date="2017-02" db="UniProtKB">
        <authorList>
            <consortium name="WormBaseParasite"/>
        </authorList>
    </citation>
    <scope>IDENTIFICATION</scope>
</reference>
<gene>
    <name evidence="3" type="ORF">NBR_LOCUS7409</name>
</gene>
<dbReference type="AlphaFoldDB" id="A0A0N4XWV4"/>
<evidence type="ECO:0000256" key="2">
    <source>
        <dbReference type="SAM" id="Phobius"/>
    </source>
</evidence>
<keyword evidence="2" id="KW-1133">Transmembrane helix</keyword>
<organism evidence="5">
    <name type="scientific">Nippostrongylus brasiliensis</name>
    <name type="common">Rat hookworm</name>
    <dbReference type="NCBI Taxonomy" id="27835"/>
    <lineage>
        <taxon>Eukaryota</taxon>
        <taxon>Metazoa</taxon>
        <taxon>Ecdysozoa</taxon>
        <taxon>Nematoda</taxon>
        <taxon>Chromadorea</taxon>
        <taxon>Rhabditida</taxon>
        <taxon>Rhabditina</taxon>
        <taxon>Rhabditomorpha</taxon>
        <taxon>Strongyloidea</taxon>
        <taxon>Heligmosomidae</taxon>
        <taxon>Nippostrongylus</taxon>
    </lineage>
</organism>
<keyword evidence="2" id="KW-0812">Transmembrane</keyword>